<evidence type="ECO:0000256" key="3">
    <source>
        <dbReference type="ARBA" id="ARBA00005229"/>
    </source>
</evidence>
<dbReference type="STRING" id="86049.A0A1C1CSB4"/>
<dbReference type="InterPro" id="IPR043047">
    <property type="entry name" value="Hri1_N_sf"/>
</dbReference>
<dbReference type="CDD" id="cd11692">
    <property type="entry name" value="HRI1_N_like"/>
    <property type="match status" value="1"/>
</dbReference>
<keyword evidence="5" id="KW-0963">Cytoplasm</keyword>
<dbReference type="VEuPathDB" id="FungiDB:CLCR_08879"/>
<comment type="caution">
    <text evidence="7">The sequence shown here is derived from an EMBL/GenBank/DDBJ whole genome shotgun (WGS) entry which is preliminary data.</text>
</comment>
<dbReference type="eggNOG" id="ENOG502S8D9">
    <property type="taxonomic scope" value="Eukaryota"/>
</dbReference>
<dbReference type="Gene3D" id="2.40.128.320">
    <property type="entry name" value="Protein HRI1, N-terminal domain"/>
    <property type="match status" value="1"/>
</dbReference>
<dbReference type="Proteomes" id="UP000094526">
    <property type="component" value="Unassembled WGS sequence"/>
</dbReference>
<gene>
    <name evidence="7" type="ORF">CLCR_08879</name>
</gene>
<organism evidence="7 8">
    <name type="scientific">Cladophialophora carrionii</name>
    <dbReference type="NCBI Taxonomy" id="86049"/>
    <lineage>
        <taxon>Eukaryota</taxon>
        <taxon>Fungi</taxon>
        <taxon>Dikarya</taxon>
        <taxon>Ascomycota</taxon>
        <taxon>Pezizomycotina</taxon>
        <taxon>Eurotiomycetes</taxon>
        <taxon>Chaetothyriomycetidae</taxon>
        <taxon>Chaetothyriales</taxon>
        <taxon>Herpotrichiellaceae</taxon>
        <taxon>Cladophialophora</taxon>
    </lineage>
</organism>
<evidence type="ECO:0000256" key="5">
    <source>
        <dbReference type="ARBA" id="ARBA00022490"/>
    </source>
</evidence>
<dbReference type="Pfam" id="PF16815">
    <property type="entry name" value="HRI1"/>
    <property type="match status" value="1"/>
</dbReference>
<dbReference type="EMBL" id="LGRB01000009">
    <property type="protein sequence ID" value="OCT51386.1"/>
    <property type="molecule type" value="Genomic_DNA"/>
</dbReference>
<comment type="similarity">
    <text evidence="3">Belongs to the HRI1 family.</text>
</comment>
<dbReference type="InterPro" id="IPR038744">
    <property type="entry name" value="Hri1_N"/>
</dbReference>
<dbReference type="InterPro" id="IPR031818">
    <property type="entry name" value="Hri1"/>
</dbReference>
<keyword evidence="6" id="KW-0539">Nucleus</keyword>
<sequence length="244" mass="26982">MSSRLSTRLSIRWVPGEPSEPTNTLVMSVGGWYVDLRITKADGSIEWGMAGERLILSREPLTCKWTHWIDSRGYTEPDIGSFHPVDPSVANADPATDTVETGSMLNPETNVETPYEEVWRALRASHSDRFPWAWIVRSMDKRTFLAQVGGDFLALRGGPDGPVGEVGFCARRETWDGEQKRWTVVLEAGESKNLPALPGMVGWEAKGRGEGSATEPAWTQSAKEGDVVELFGEKYVLCALERVA</sequence>
<dbReference type="AlphaFoldDB" id="A0A1C1CSB4"/>
<protein>
    <recommendedName>
        <fullName evidence="4">Protein HRI1</fullName>
    </recommendedName>
</protein>
<evidence type="ECO:0000256" key="6">
    <source>
        <dbReference type="ARBA" id="ARBA00023242"/>
    </source>
</evidence>
<dbReference type="GO" id="GO:0005737">
    <property type="term" value="C:cytoplasm"/>
    <property type="evidence" value="ECO:0007669"/>
    <property type="project" value="UniProtKB-SubCell"/>
</dbReference>
<accession>A0A1C1CSB4</accession>
<reference evidence="8" key="1">
    <citation type="submission" date="2015-07" db="EMBL/GenBank/DDBJ databases">
        <authorList>
            <person name="Teixeira M.M."/>
            <person name="Souza R.C."/>
            <person name="Almeida L.G."/>
            <person name="Vicente V.A."/>
            <person name="de Hoog S."/>
            <person name="Bocca A.L."/>
            <person name="de Almeida S.R."/>
            <person name="Vasconcelos A.T."/>
            <person name="Felipe M.S."/>
        </authorList>
    </citation>
    <scope>NUCLEOTIDE SEQUENCE [LARGE SCALE GENOMIC DNA]</scope>
    <source>
        <strain evidence="8">KSF</strain>
    </source>
</reference>
<keyword evidence="8" id="KW-1185">Reference proteome</keyword>
<dbReference type="OrthoDB" id="4045395at2759"/>
<name>A0A1C1CSB4_9EURO</name>
<evidence type="ECO:0000313" key="7">
    <source>
        <dbReference type="EMBL" id="OCT51386.1"/>
    </source>
</evidence>
<comment type="subcellular location">
    <subcellularLocation>
        <location evidence="2">Cytoplasm</location>
    </subcellularLocation>
    <subcellularLocation>
        <location evidence="1">Nucleus</location>
    </subcellularLocation>
</comment>
<evidence type="ECO:0000256" key="1">
    <source>
        <dbReference type="ARBA" id="ARBA00004123"/>
    </source>
</evidence>
<dbReference type="GO" id="GO:0005634">
    <property type="term" value="C:nucleus"/>
    <property type="evidence" value="ECO:0007669"/>
    <property type="project" value="UniProtKB-SubCell"/>
</dbReference>
<dbReference type="VEuPathDB" id="FungiDB:G647_06697"/>
<proteinExistence type="inferred from homology"/>
<evidence type="ECO:0000256" key="2">
    <source>
        <dbReference type="ARBA" id="ARBA00004496"/>
    </source>
</evidence>
<evidence type="ECO:0000256" key="4">
    <source>
        <dbReference type="ARBA" id="ARBA00017063"/>
    </source>
</evidence>
<evidence type="ECO:0000313" key="8">
    <source>
        <dbReference type="Proteomes" id="UP000094526"/>
    </source>
</evidence>